<gene>
    <name evidence="3" type="primary">ureD</name>
    <name evidence="3" type="ordered locus">MLP_31160</name>
</gene>
<keyword evidence="4" id="KW-1185">Reference proteome</keyword>
<evidence type="ECO:0000256" key="2">
    <source>
        <dbReference type="SAM" id="MobiDB-lite"/>
    </source>
</evidence>
<organism evidence="3 4">
    <name type="scientific">Microlunatus phosphovorus (strain ATCC 700054 / DSM 10555 / JCM 9379 / NBRC 101784 / NCIMB 13414 / VKM Ac-1990 / NM-1)</name>
    <dbReference type="NCBI Taxonomy" id="1032480"/>
    <lineage>
        <taxon>Bacteria</taxon>
        <taxon>Bacillati</taxon>
        <taxon>Actinomycetota</taxon>
        <taxon>Actinomycetes</taxon>
        <taxon>Propionibacteriales</taxon>
        <taxon>Propionibacteriaceae</taxon>
        <taxon>Microlunatus</taxon>
    </lineage>
</organism>
<dbReference type="KEGG" id="mph:MLP_31160"/>
<evidence type="ECO:0000313" key="4">
    <source>
        <dbReference type="Proteomes" id="UP000007947"/>
    </source>
</evidence>
<dbReference type="AlphaFoldDB" id="F5XKQ8"/>
<evidence type="ECO:0000256" key="1">
    <source>
        <dbReference type="ARBA" id="ARBA00023186"/>
    </source>
</evidence>
<sequence length="249" mass="26195">MVTSTRTESTRTESTEPGLTGASRTQVTRIAVTPAGCRLSHGPLAARRLRTNDPRTIRVALVATQALLLSGDHVRIEIDVRGDLALEVLEVAGTVAYDMRGGSARWDAHVQLADGAQLTWLGEPFVVATGAEVLRSTTLVLERNTSATLRESLVFGRSGEAGGSLFVSTRATYAGQPLLVEDLDLSPAARVGPAVLGSNRCLDSLTRLGDRLPEQPGTLQLAGPGSIVRWIGSAMHESTIHPAAAASQG</sequence>
<proteinExistence type="predicted"/>
<feature type="region of interest" description="Disordered" evidence="2">
    <location>
        <begin position="1"/>
        <end position="25"/>
    </location>
</feature>
<dbReference type="HOGENOM" id="CLU_089314_0_0_11"/>
<reference evidence="3 4" key="1">
    <citation type="submission" date="2011-05" db="EMBL/GenBank/DDBJ databases">
        <title>Whole genome sequence of Microlunatus phosphovorus NM-1.</title>
        <authorList>
            <person name="Hosoyama A."/>
            <person name="Sasaki K."/>
            <person name="Harada T."/>
            <person name="Igarashi R."/>
            <person name="Kawakoshi A."/>
            <person name="Sasagawa M."/>
            <person name="Fukada J."/>
            <person name="Nakamura S."/>
            <person name="Katano Y."/>
            <person name="Hanada S."/>
            <person name="Kamagata Y."/>
            <person name="Nakamura N."/>
            <person name="Yamazaki S."/>
            <person name="Fujita N."/>
        </authorList>
    </citation>
    <scope>NUCLEOTIDE SEQUENCE [LARGE SCALE GENOMIC DNA]</scope>
    <source>
        <strain evidence="4">ATCC 700054 / DSM 10555 / JCM 9379 / NBRC 101784 / NCIMB 13414 / VKM Ac-1990 / NM-1</strain>
    </source>
</reference>
<dbReference type="Proteomes" id="UP000007947">
    <property type="component" value="Chromosome"/>
</dbReference>
<dbReference type="EMBL" id="AP012204">
    <property type="protein sequence ID" value="BAK36130.1"/>
    <property type="molecule type" value="Genomic_DNA"/>
</dbReference>
<dbReference type="GO" id="GO:0016151">
    <property type="term" value="F:nickel cation binding"/>
    <property type="evidence" value="ECO:0007669"/>
    <property type="project" value="InterPro"/>
</dbReference>
<dbReference type="STRING" id="1032480.MLP_31160"/>
<dbReference type="OrthoDB" id="8677206at2"/>
<dbReference type="InterPro" id="IPR002669">
    <property type="entry name" value="UreD"/>
</dbReference>
<name>F5XKQ8_MICPN</name>
<protein>
    <submittedName>
        <fullName evidence="3">Putative urease accessory protein UreD</fullName>
    </submittedName>
</protein>
<dbReference type="Pfam" id="PF01774">
    <property type="entry name" value="UreD"/>
    <property type="match status" value="1"/>
</dbReference>
<accession>F5XKQ8</accession>
<keyword evidence="1" id="KW-0143">Chaperone</keyword>
<evidence type="ECO:0000313" key="3">
    <source>
        <dbReference type="EMBL" id="BAK36130.1"/>
    </source>
</evidence>
<dbReference type="eggNOG" id="COG0829">
    <property type="taxonomic scope" value="Bacteria"/>
</dbReference>